<keyword evidence="3" id="KW-1185">Reference proteome</keyword>
<dbReference type="KEGG" id="cpeg:CPELA_02525"/>
<reference evidence="2 3" key="1">
    <citation type="submission" date="2019-01" db="EMBL/GenBank/DDBJ databases">
        <authorList>
            <person name="Ruckert C."/>
            <person name="Busche T."/>
            <person name="Kalinowski J."/>
        </authorList>
    </citation>
    <scope>NUCLEOTIDE SEQUENCE [LARGE SCALE GENOMIC DNA]</scope>
    <source>
        <strain evidence="2 3">136/3</strain>
    </source>
</reference>
<sequence>MLLVGMVHLCTRFAPKPHTNLCCTSKIPQRVDFAAVSTEKLSDTAPEQPRRFRVRLWHILFLIIAVIATLALAWWQWTRFQSGSGTFQNLGYALQWPFFGAFFVYAYRKFVEFENQKLASDEELFDATAQPTSSDTAQTITEIDPSFLPQREQLSVEEFNQLQQPQRRRRGEDR</sequence>
<keyword evidence="1" id="KW-0472">Membrane</keyword>
<name>A0A410W7A8_9CORY</name>
<evidence type="ECO:0000313" key="3">
    <source>
        <dbReference type="Proteomes" id="UP000288929"/>
    </source>
</evidence>
<evidence type="ECO:0008006" key="4">
    <source>
        <dbReference type="Google" id="ProtNLM"/>
    </source>
</evidence>
<protein>
    <recommendedName>
        <fullName evidence="4">Lipoprotein LprD</fullName>
    </recommendedName>
</protein>
<dbReference type="AlphaFoldDB" id="A0A410W7A8"/>
<gene>
    <name evidence="2" type="ORF">CPELA_02525</name>
</gene>
<accession>A0A410W7A8</accession>
<dbReference type="EMBL" id="CP035299">
    <property type="protein sequence ID" value="QAU51794.1"/>
    <property type="molecule type" value="Genomic_DNA"/>
</dbReference>
<organism evidence="2 3">
    <name type="scientific">Corynebacterium pelargi</name>
    <dbReference type="NCBI Taxonomy" id="1471400"/>
    <lineage>
        <taxon>Bacteria</taxon>
        <taxon>Bacillati</taxon>
        <taxon>Actinomycetota</taxon>
        <taxon>Actinomycetes</taxon>
        <taxon>Mycobacteriales</taxon>
        <taxon>Corynebacteriaceae</taxon>
        <taxon>Corynebacterium</taxon>
    </lineage>
</organism>
<keyword evidence="1" id="KW-0812">Transmembrane</keyword>
<dbReference type="Proteomes" id="UP000288929">
    <property type="component" value="Chromosome"/>
</dbReference>
<feature type="transmembrane region" description="Helical" evidence="1">
    <location>
        <begin position="56"/>
        <end position="77"/>
    </location>
</feature>
<proteinExistence type="predicted"/>
<evidence type="ECO:0000256" key="1">
    <source>
        <dbReference type="SAM" id="Phobius"/>
    </source>
</evidence>
<keyword evidence="1" id="KW-1133">Transmembrane helix</keyword>
<feature type="transmembrane region" description="Helical" evidence="1">
    <location>
        <begin position="89"/>
        <end position="107"/>
    </location>
</feature>
<evidence type="ECO:0000313" key="2">
    <source>
        <dbReference type="EMBL" id="QAU51794.1"/>
    </source>
</evidence>